<gene>
    <name evidence="1" type="ORF">MRY18106EAS_01400</name>
</gene>
<sequence length="175" mass="20194">MSVIHVLTFCHTTHQKWFFSLTCHAKSSWHRIAMQSLPPIAAGEICIKIFCEISHNPETNTQNQNVNTITERGGFCFISRHRIFFVHPFCDSYHLIDINTPYIYVTRVTQIFAVWTVERFSARFHSIRTGPGYLCRLINNKPRAASLSVNRRRGVLCHPISRSKFKALVVSSATW</sequence>
<name>A0A455VS10_ENTAS</name>
<protein>
    <submittedName>
        <fullName evidence="1">Uncharacterized protein</fullName>
    </submittedName>
</protein>
<accession>A0A455VS10</accession>
<reference evidence="1" key="1">
    <citation type="submission" date="2019-03" db="EMBL/GenBank/DDBJ databases">
        <title>Complete genome sequences of Enterobacter asburiae str. MRY18-106 isolated from a patient in Japan.</title>
        <authorList>
            <person name="Sekizuka T."/>
            <person name="Matsui M."/>
            <person name="Takara T."/>
            <person name="Uechi A."/>
            <person name="Harakuni M."/>
            <person name="Kimura T."/>
            <person name="Suzuki S."/>
            <person name="Kuroda M."/>
        </authorList>
    </citation>
    <scope>NUCLEOTIDE SEQUENCE</scope>
    <source>
        <strain evidence="1">MRY18-106</strain>
    </source>
</reference>
<evidence type="ECO:0000313" key="1">
    <source>
        <dbReference type="EMBL" id="BBI93608.1"/>
    </source>
</evidence>
<dbReference type="EMBL" id="AP019533">
    <property type="protein sequence ID" value="BBI93608.1"/>
    <property type="molecule type" value="Genomic_DNA"/>
</dbReference>
<proteinExistence type="predicted"/>
<dbReference type="AlphaFoldDB" id="A0A455VS10"/>
<organism evidence="1">
    <name type="scientific">Enterobacter asburiae</name>
    <dbReference type="NCBI Taxonomy" id="61645"/>
    <lineage>
        <taxon>Bacteria</taxon>
        <taxon>Pseudomonadati</taxon>
        <taxon>Pseudomonadota</taxon>
        <taxon>Gammaproteobacteria</taxon>
        <taxon>Enterobacterales</taxon>
        <taxon>Enterobacteriaceae</taxon>
        <taxon>Enterobacter</taxon>
        <taxon>Enterobacter cloacae complex</taxon>
    </lineage>
</organism>